<proteinExistence type="predicted"/>
<sequence length="110" mass="11355">MTVETTEGWALAPDIAWARIAGGQAAVMTLEAGQPLLLGASGDVIWDVLVGGRTPEDDLVADPPAPLSTTDVTVQVAEAFGLAPADVAADVYAFLEMLEAHGVLVRVRTA</sequence>
<comment type="caution">
    <text evidence="1">The sequence shown here is derived from an EMBL/GenBank/DDBJ whole genome shotgun (WGS) entry which is preliminary data.</text>
</comment>
<reference evidence="1" key="1">
    <citation type="submission" date="2023-06" db="EMBL/GenBank/DDBJ databases">
        <title>lsaBGC provides a comprehensive framework for evolutionary analysis of biosynthetic gene clusters within focal taxa.</title>
        <authorList>
            <person name="Salamzade R."/>
            <person name="Sandstrom S."/>
            <person name="Kalan L.R."/>
        </authorList>
    </citation>
    <scope>NUCLEOTIDE SEQUENCE</scope>
    <source>
        <strain evidence="1">P3-SID899</strain>
    </source>
</reference>
<name>A0AAP3AFG5_MICLU</name>
<dbReference type="AlphaFoldDB" id="A0AAP3AFG5"/>
<evidence type="ECO:0000313" key="2">
    <source>
        <dbReference type="Proteomes" id="UP001205867"/>
    </source>
</evidence>
<accession>A0AAP3AFG5</accession>
<gene>
    <name evidence="1" type="ORF">M3A82_002475</name>
</gene>
<organism evidence="1 2">
    <name type="scientific">Micrococcus luteus</name>
    <name type="common">Micrococcus lysodeikticus</name>
    <dbReference type="NCBI Taxonomy" id="1270"/>
    <lineage>
        <taxon>Bacteria</taxon>
        <taxon>Bacillati</taxon>
        <taxon>Actinomycetota</taxon>
        <taxon>Actinomycetes</taxon>
        <taxon>Micrococcales</taxon>
        <taxon>Micrococcaceae</taxon>
        <taxon>Micrococcus</taxon>
    </lineage>
</organism>
<evidence type="ECO:0000313" key="1">
    <source>
        <dbReference type="EMBL" id="MCV7628212.1"/>
    </source>
</evidence>
<dbReference type="Proteomes" id="UP001205867">
    <property type="component" value="Unassembled WGS sequence"/>
</dbReference>
<protein>
    <submittedName>
        <fullName evidence="1">PqqD family protein</fullName>
    </submittedName>
</protein>
<dbReference type="EMBL" id="JALXKZ020000002">
    <property type="protein sequence ID" value="MCV7628212.1"/>
    <property type="molecule type" value="Genomic_DNA"/>
</dbReference>